<dbReference type="EMBL" id="QFYS01000001">
    <property type="protein sequence ID" value="RAK68711.1"/>
    <property type="molecule type" value="Genomic_DNA"/>
</dbReference>
<name>A0A328BQC9_9CAUL</name>
<dbReference type="AlphaFoldDB" id="A0A328BQC9"/>
<proteinExistence type="predicted"/>
<organism evidence="1 2">
    <name type="scientific">Phenylobacterium kunshanense</name>
    <dbReference type="NCBI Taxonomy" id="1445034"/>
    <lineage>
        <taxon>Bacteria</taxon>
        <taxon>Pseudomonadati</taxon>
        <taxon>Pseudomonadota</taxon>
        <taxon>Alphaproteobacteria</taxon>
        <taxon>Caulobacterales</taxon>
        <taxon>Caulobacteraceae</taxon>
        <taxon>Phenylobacterium</taxon>
    </lineage>
</organism>
<keyword evidence="2" id="KW-1185">Reference proteome</keyword>
<sequence length="367" mass="40739">MSAEEAAGRLNAAFRQTEVTRTHLCPLDMADRFPTISFGSARAGQFSKTELADLFQGPAGPRGRTGGLDLERLSALQWLVVHETSPVTSPDLQRRALPELSINFNQDFGRIVPHAQARPQAVDDALLALLLLPWEEHDTHHNPEWRVFRVPWIYTVEDDLFGRLPARPDVDALTEVDFTYDDGLETVTELRPYVIDLAETVEPMAAQLDAAAWSRHQTALSHPAFGPPIAHFFVRAFFGEPIDEFLAHVMTLEASLGTPEDYDAKGRLKFSRSDNPGAKTRVAARITALLDDVRAGRDYETLFELRSQYVHGRIMGDIPSAARLTARKLARRVVAALVDLAQVSREPRDDLLAKLLLAGIGPLRATP</sequence>
<evidence type="ECO:0000313" key="2">
    <source>
        <dbReference type="Proteomes" id="UP000249524"/>
    </source>
</evidence>
<evidence type="ECO:0008006" key="3">
    <source>
        <dbReference type="Google" id="ProtNLM"/>
    </source>
</evidence>
<comment type="caution">
    <text evidence="1">The sequence shown here is derived from an EMBL/GenBank/DDBJ whole genome shotgun (WGS) entry which is preliminary data.</text>
</comment>
<gene>
    <name evidence="1" type="ORF">DJ019_01460</name>
</gene>
<accession>A0A328BQC9</accession>
<evidence type="ECO:0000313" key="1">
    <source>
        <dbReference type="EMBL" id="RAK68711.1"/>
    </source>
</evidence>
<dbReference type="Proteomes" id="UP000249524">
    <property type="component" value="Unassembled WGS sequence"/>
</dbReference>
<protein>
    <recommendedName>
        <fullName evidence="3">Apea-like HEPN domain-containing protein</fullName>
    </recommendedName>
</protein>
<reference evidence="1 2" key="1">
    <citation type="submission" date="2018-05" db="EMBL/GenBank/DDBJ databases">
        <authorList>
            <person name="Lanie J.A."/>
            <person name="Ng W.-L."/>
            <person name="Kazmierczak K.M."/>
            <person name="Andrzejewski T.M."/>
            <person name="Davidsen T.M."/>
            <person name="Wayne K.J."/>
            <person name="Tettelin H."/>
            <person name="Glass J.I."/>
            <person name="Rusch D."/>
            <person name="Podicherti R."/>
            <person name="Tsui H.-C.T."/>
            <person name="Winkler M.E."/>
        </authorList>
    </citation>
    <scope>NUCLEOTIDE SEQUENCE [LARGE SCALE GENOMIC DNA]</scope>
    <source>
        <strain evidence="1 2">BUT-10</strain>
    </source>
</reference>